<feature type="region of interest" description="Disordered" evidence="1">
    <location>
        <begin position="167"/>
        <end position="188"/>
    </location>
</feature>
<comment type="caution">
    <text evidence="3">The sequence shown here is derived from an EMBL/GenBank/DDBJ whole genome shotgun (WGS) entry which is preliminary data.</text>
</comment>
<sequence>MEQERAEQEWQAANDAERAIVAALADGDGQRLGQLLENIPLYLPGLDDDNLGAMLAFNDELPDPAGYVLLYTSAESLQWALGDLAKEYWETDLHTIRAHWPGPEHRLALNARTPIGIFLPIGALAQLAAGQETLVPAQDARATEVSDTAGRVRHSCLRVLRHDAEREAADLKDHSPTNELETELSAATEQQDSDGYLAALASADILVPTESQGQQRPADADSSLDLLVGQDNDFAAVPVFTSVDLLRSAADETIDWIQTPFARLIAQWPSDEHILCVNPGFHTELILPGNVVLSLDYVINHEPEKSEVDSKS</sequence>
<feature type="compositionally biased region" description="Basic and acidic residues" evidence="1">
    <location>
        <begin position="167"/>
        <end position="176"/>
    </location>
</feature>
<evidence type="ECO:0000256" key="1">
    <source>
        <dbReference type="SAM" id="MobiDB-lite"/>
    </source>
</evidence>
<dbReference type="EMBL" id="SLXQ01000004">
    <property type="protein sequence ID" value="TCP53585.1"/>
    <property type="molecule type" value="Genomic_DNA"/>
</dbReference>
<feature type="domain" description="SseB protein N-terminal" evidence="2">
    <location>
        <begin position="184"/>
        <end position="291"/>
    </location>
</feature>
<evidence type="ECO:0000259" key="2">
    <source>
        <dbReference type="Pfam" id="PF07179"/>
    </source>
</evidence>
<dbReference type="InterPro" id="IPR009839">
    <property type="entry name" value="SseB_N"/>
</dbReference>
<gene>
    <name evidence="3" type="ORF">EV191_104152</name>
</gene>
<protein>
    <submittedName>
        <fullName evidence="3">Type III secretion system (T3SS) SseB-like protein</fullName>
    </submittedName>
</protein>
<organism evidence="3 4">
    <name type="scientific">Tamaricihabitans halophyticus</name>
    <dbReference type="NCBI Taxonomy" id="1262583"/>
    <lineage>
        <taxon>Bacteria</taxon>
        <taxon>Bacillati</taxon>
        <taxon>Actinomycetota</taxon>
        <taxon>Actinomycetes</taxon>
        <taxon>Pseudonocardiales</taxon>
        <taxon>Pseudonocardiaceae</taxon>
        <taxon>Tamaricihabitans</taxon>
    </lineage>
</organism>
<dbReference type="Proteomes" id="UP000294911">
    <property type="component" value="Unassembled WGS sequence"/>
</dbReference>
<name>A0A4R2R2C7_9PSEU</name>
<dbReference type="AlphaFoldDB" id="A0A4R2R2C7"/>
<proteinExistence type="predicted"/>
<evidence type="ECO:0000313" key="4">
    <source>
        <dbReference type="Proteomes" id="UP000294911"/>
    </source>
</evidence>
<dbReference type="Pfam" id="PF07179">
    <property type="entry name" value="SseB"/>
    <property type="match status" value="1"/>
</dbReference>
<reference evidence="3 4" key="1">
    <citation type="submission" date="2019-03" db="EMBL/GenBank/DDBJ databases">
        <title>Genomic Encyclopedia of Type Strains, Phase IV (KMG-IV): sequencing the most valuable type-strain genomes for metagenomic binning, comparative biology and taxonomic classification.</title>
        <authorList>
            <person name="Goeker M."/>
        </authorList>
    </citation>
    <scope>NUCLEOTIDE SEQUENCE [LARGE SCALE GENOMIC DNA]</scope>
    <source>
        <strain evidence="3 4">DSM 45765</strain>
    </source>
</reference>
<evidence type="ECO:0000313" key="3">
    <source>
        <dbReference type="EMBL" id="TCP53585.1"/>
    </source>
</evidence>
<accession>A0A4R2R2C7</accession>
<keyword evidence="4" id="KW-1185">Reference proteome</keyword>